<dbReference type="AlphaFoldDB" id="A0AAU7CC01"/>
<keyword evidence="2" id="KW-0963">Cytoplasm</keyword>
<dbReference type="PROSITE" id="PS00198">
    <property type="entry name" value="4FE4S_FER_1"/>
    <property type="match status" value="1"/>
</dbReference>
<dbReference type="GO" id="GO:0008616">
    <property type="term" value="P:tRNA queuosine(34) biosynthetic process"/>
    <property type="evidence" value="ECO:0007669"/>
    <property type="project" value="UniProtKB-KW"/>
</dbReference>
<keyword evidence="4" id="KW-0479">Metal-binding</keyword>
<dbReference type="SUPFAM" id="SSF48371">
    <property type="entry name" value="ARM repeat"/>
    <property type="match status" value="1"/>
</dbReference>
<dbReference type="PANTHER" id="PTHR30002">
    <property type="entry name" value="EPOXYQUEUOSINE REDUCTASE"/>
    <property type="match status" value="1"/>
</dbReference>
<dbReference type="PROSITE" id="PS51379">
    <property type="entry name" value="4FE4S_FER_2"/>
    <property type="match status" value="1"/>
</dbReference>
<dbReference type="InterPro" id="IPR021133">
    <property type="entry name" value="HEAT_type_2"/>
</dbReference>
<feature type="domain" description="4Fe-4S ferredoxin-type" evidence="9">
    <location>
        <begin position="176"/>
        <end position="205"/>
    </location>
</feature>
<dbReference type="InterPro" id="IPR017896">
    <property type="entry name" value="4Fe4S_Fe-S-bd"/>
</dbReference>
<dbReference type="InterPro" id="IPR013542">
    <property type="entry name" value="QueG_DUF1730"/>
</dbReference>
<evidence type="ECO:0000256" key="7">
    <source>
        <dbReference type="ARBA" id="ARBA00023004"/>
    </source>
</evidence>
<accession>A0AAU7CC01</accession>
<dbReference type="SMART" id="SM00567">
    <property type="entry name" value="EZ_HEAT"/>
    <property type="match status" value="2"/>
</dbReference>
<dbReference type="InterPro" id="IPR016024">
    <property type="entry name" value="ARM-type_fold"/>
</dbReference>
<keyword evidence="5" id="KW-0671">Queuosine biosynthesis</keyword>
<dbReference type="RefSeq" id="WP_406695396.1">
    <property type="nucleotide sequence ID" value="NZ_CP155447.1"/>
</dbReference>
<evidence type="ECO:0000256" key="6">
    <source>
        <dbReference type="ARBA" id="ARBA00023002"/>
    </source>
</evidence>
<dbReference type="InterPro" id="IPR004453">
    <property type="entry name" value="QueG"/>
</dbReference>
<evidence type="ECO:0000256" key="3">
    <source>
        <dbReference type="ARBA" id="ARBA00022694"/>
    </source>
</evidence>
<dbReference type="InterPro" id="IPR011989">
    <property type="entry name" value="ARM-like"/>
</dbReference>
<reference evidence="10" key="1">
    <citation type="submission" date="2024-05" db="EMBL/GenBank/DDBJ databases">
        <title>Planctomycetes of the genus Singulisphaera possess chitinolytic capabilities.</title>
        <authorList>
            <person name="Ivanova A."/>
        </authorList>
    </citation>
    <scope>NUCLEOTIDE SEQUENCE</scope>
    <source>
        <strain evidence="10">Ch08T</strain>
    </source>
</reference>
<dbReference type="Pfam" id="PF08331">
    <property type="entry name" value="QueG_DUF1730"/>
    <property type="match status" value="1"/>
</dbReference>
<dbReference type="GO" id="GO:0046872">
    <property type="term" value="F:metal ion binding"/>
    <property type="evidence" value="ECO:0007669"/>
    <property type="project" value="UniProtKB-KW"/>
</dbReference>
<evidence type="ECO:0000256" key="5">
    <source>
        <dbReference type="ARBA" id="ARBA00022785"/>
    </source>
</evidence>
<dbReference type="Gene3D" id="1.25.10.10">
    <property type="entry name" value="Leucine-rich Repeat Variant"/>
    <property type="match status" value="1"/>
</dbReference>
<keyword evidence="6 10" id="KW-0560">Oxidoreductase</keyword>
<evidence type="ECO:0000256" key="1">
    <source>
        <dbReference type="ARBA" id="ARBA00022485"/>
    </source>
</evidence>
<sequence length="385" mass="41970">MEPDLTTRLKSEALRLGFDQVGIAPAVSPPTYPHYLDWLEAGHAAGMGYLERQAEARAHPDRLLEGVRSVVIMSFVYGRPESEPAGPTQGKVARYARAVDYHEVFWRRIESLLDWLKAEEPGVRGRAVSDTAPLLERDFARRAGLGWVGKNTMLIDRRLGSFTLLGALLLDVELKYDPPHESSHCGTCTRCLDACPTDAFTGPYQLDARRCISYWTIEHKGPIPNDVAGQLDGWVFGCDICQNVCPWNRKAAAGKEPALDPGVEWAHPNLVDWLTEAPATFSKAIKGTALARAKRSGLLRNAASVLGASGEETAVPALANLLDDPDPVIRSSVAWALGRIASTEAIHALEAHGNEQDPLARDAIQRALIESGSVRQTPTTPSETK</sequence>
<name>A0AAU7CC01_9BACT</name>
<dbReference type="InterPro" id="IPR017900">
    <property type="entry name" value="4Fe4S_Fe_S_CS"/>
</dbReference>
<dbReference type="SUPFAM" id="SSF46548">
    <property type="entry name" value="alpha-helical ferredoxin"/>
    <property type="match status" value="1"/>
</dbReference>
<dbReference type="EC" id="1.17.99.6" evidence="10"/>
<dbReference type="PROSITE" id="PS50077">
    <property type="entry name" value="HEAT_REPEAT"/>
    <property type="match status" value="1"/>
</dbReference>
<evidence type="ECO:0000256" key="2">
    <source>
        <dbReference type="ARBA" id="ARBA00022490"/>
    </source>
</evidence>
<evidence type="ECO:0000313" key="10">
    <source>
        <dbReference type="EMBL" id="XBH02655.1"/>
    </source>
</evidence>
<evidence type="ECO:0000259" key="9">
    <source>
        <dbReference type="PROSITE" id="PS51379"/>
    </source>
</evidence>
<gene>
    <name evidence="10" type="primary">queG</name>
    <name evidence="10" type="ORF">V5E97_30675</name>
</gene>
<dbReference type="Pfam" id="PF13646">
    <property type="entry name" value="HEAT_2"/>
    <property type="match status" value="1"/>
</dbReference>
<keyword evidence="3" id="KW-0819">tRNA processing</keyword>
<dbReference type="GO" id="GO:0052693">
    <property type="term" value="F:epoxyqueuosine reductase activity"/>
    <property type="evidence" value="ECO:0007669"/>
    <property type="project" value="UniProtKB-EC"/>
</dbReference>
<dbReference type="PANTHER" id="PTHR30002:SF4">
    <property type="entry name" value="EPOXYQUEUOSINE REDUCTASE"/>
    <property type="match status" value="1"/>
</dbReference>
<dbReference type="Gene3D" id="3.30.70.20">
    <property type="match status" value="1"/>
</dbReference>
<keyword evidence="8" id="KW-0411">Iron-sulfur</keyword>
<keyword evidence="7" id="KW-0408">Iron</keyword>
<proteinExistence type="predicted"/>
<evidence type="ECO:0000256" key="4">
    <source>
        <dbReference type="ARBA" id="ARBA00022723"/>
    </source>
</evidence>
<dbReference type="NCBIfam" id="TIGR00276">
    <property type="entry name" value="tRNA epoxyqueuosine(34) reductase QueG"/>
    <property type="match status" value="1"/>
</dbReference>
<dbReference type="Pfam" id="PF13484">
    <property type="entry name" value="Fer4_16"/>
    <property type="match status" value="1"/>
</dbReference>
<protein>
    <submittedName>
        <fullName evidence="10">tRNA epoxyqueuosine(34) reductase QueG</fullName>
        <ecNumber evidence="10">1.17.99.6</ecNumber>
    </submittedName>
</protein>
<keyword evidence="1" id="KW-0004">4Fe-4S</keyword>
<dbReference type="EMBL" id="CP155447">
    <property type="protein sequence ID" value="XBH02655.1"/>
    <property type="molecule type" value="Genomic_DNA"/>
</dbReference>
<dbReference type="InterPro" id="IPR004155">
    <property type="entry name" value="PBS_lyase_HEAT"/>
</dbReference>
<organism evidence="10">
    <name type="scientific">Singulisphaera sp. Ch08</name>
    <dbReference type="NCBI Taxonomy" id="3120278"/>
    <lineage>
        <taxon>Bacteria</taxon>
        <taxon>Pseudomonadati</taxon>
        <taxon>Planctomycetota</taxon>
        <taxon>Planctomycetia</taxon>
        <taxon>Isosphaerales</taxon>
        <taxon>Isosphaeraceae</taxon>
        <taxon>Singulisphaera</taxon>
    </lineage>
</organism>
<evidence type="ECO:0000256" key="8">
    <source>
        <dbReference type="ARBA" id="ARBA00023014"/>
    </source>
</evidence>
<dbReference type="GO" id="GO:0051539">
    <property type="term" value="F:4 iron, 4 sulfur cluster binding"/>
    <property type="evidence" value="ECO:0007669"/>
    <property type="project" value="UniProtKB-KW"/>
</dbReference>